<evidence type="ECO:0000313" key="2">
    <source>
        <dbReference type="Proteomes" id="UP000198761"/>
    </source>
</evidence>
<sequence>MGVPMFSAGGYTGHGDKFEPAGVVHKGEFVFSKETVQRFGADNLARLHQSARRGYASGGLVGDTGKVARATSARSVDSVKVPAPVVTINAPVTVNASGGDAMQNADLAKQIASEMDVTLRTVVQQELQRQMRPGAMLNRGRV</sequence>
<gene>
    <name evidence="1" type="ORF">SAMN04488103_105288</name>
</gene>
<dbReference type="STRING" id="933059.SAMN04488103_105288"/>
<reference evidence="1 2" key="1">
    <citation type="submission" date="2016-10" db="EMBL/GenBank/DDBJ databases">
        <authorList>
            <person name="de Groot N.N."/>
        </authorList>
    </citation>
    <scope>NUCLEOTIDE SEQUENCE [LARGE SCALE GENOMIC DNA]</scope>
    <source>
        <strain evidence="1 2">DSM 3857</strain>
    </source>
</reference>
<organism evidence="1 2">
    <name type="scientific">Gemmobacter aquatilis</name>
    <dbReference type="NCBI Taxonomy" id="933059"/>
    <lineage>
        <taxon>Bacteria</taxon>
        <taxon>Pseudomonadati</taxon>
        <taxon>Pseudomonadota</taxon>
        <taxon>Alphaproteobacteria</taxon>
        <taxon>Rhodobacterales</taxon>
        <taxon>Paracoccaceae</taxon>
        <taxon>Gemmobacter</taxon>
    </lineage>
</organism>
<name>A0A1H8H9N0_9RHOB</name>
<dbReference type="Proteomes" id="UP000198761">
    <property type="component" value="Unassembled WGS sequence"/>
</dbReference>
<dbReference type="AlphaFoldDB" id="A0A1H8H9N0"/>
<protein>
    <submittedName>
        <fullName evidence="1">Phage tail tape measure protein, lambda family</fullName>
    </submittedName>
</protein>
<proteinExistence type="predicted"/>
<evidence type="ECO:0000313" key="1">
    <source>
        <dbReference type="EMBL" id="SEN52916.1"/>
    </source>
</evidence>
<dbReference type="EMBL" id="FOCE01000005">
    <property type="protein sequence ID" value="SEN52916.1"/>
    <property type="molecule type" value="Genomic_DNA"/>
</dbReference>
<keyword evidence="2" id="KW-1185">Reference proteome</keyword>
<accession>A0A1H8H9N0</accession>